<evidence type="ECO:0000313" key="3">
    <source>
        <dbReference type="EMBL" id="AIL61117.1"/>
    </source>
</evidence>
<reference evidence="3 4" key="1">
    <citation type="submission" date="2014-07" db="EMBL/GenBank/DDBJ databases">
        <authorList>
            <person name="Lee K."/>
            <person name="Lim J.Y."/>
            <person name="Hwang I."/>
        </authorList>
    </citation>
    <scope>NUCLEOTIDE SEQUENCE [LARGE SCALE GENOMIC DNA]</scope>
    <source>
        <strain evidence="3 4">KL28</strain>
    </source>
</reference>
<evidence type="ECO:0000313" key="4">
    <source>
        <dbReference type="Proteomes" id="UP000028931"/>
    </source>
</evidence>
<dbReference type="KEGG" id="palk:PSAKL28_18930"/>
<evidence type="ECO:0000259" key="2">
    <source>
        <dbReference type="Pfam" id="PF03374"/>
    </source>
</evidence>
<dbReference type="GO" id="GO:0003677">
    <property type="term" value="F:DNA binding"/>
    <property type="evidence" value="ECO:0007669"/>
    <property type="project" value="InterPro"/>
</dbReference>
<dbReference type="HOGENOM" id="CLU_046670_7_1_6"/>
<dbReference type="AlphaFoldDB" id="A0A077F6H3"/>
<name>A0A077F6H3_9PSED</name>
<proteinExistence type="predicted"/>
<dbReference type="Pfam" id="PF09669">
    <property type="entry name" value="Phage_pRha"/>
    <property type="match status" value="1"/>
</dbReference>
<dbReference type="InterPro" id="IPR014054">
    <property type="entry name" value="Phage_regulatory_Rha"/>
</dbReference>
<dbReference type="InterPro" id="IPR005039">
    <property type="entry name" value="Ant_C"/>
</dbReference>
<dbReference type="EMBL" id="CP009048">
    <property type="protein sequence ID" value="AIL61117.1"/>
    <property type="molecule type" value="Genomic_DNA"/>
</dbReference>
<feature type="region of interest" description="Disordered" evidence="1">
    <location>
        <begin position="1"/>
        <end position="23"/>
    </location>
</feature>
<gene>
    <name evidence="3" type="ORF">PSAKL28_18930</name>
</gene>
<protein>
    <submittedName>
        <fullName evidence="3">Rha family phage regulatory protein</fullName>
    </submittedName>
</protein>
<feature type="domain" description="Antirepressor protein C-terminal" evidence="2">
    <location>
        <begin position="138"/>
        <end position="244"/>
    </location>
</feature>
<sequence length="247" mass="27312">MHTAFDTGNTHPPATGSAISPNLSRQVMSSREIAELIGKAHDNVLRDARALVKQGVLKSEETPYTHPQNGQAYPEFLLSQRDTLVLVSGYNAQLRAKIIDRWQELEGRVVGQFQIPTTFAEALRAAADQAEQNLQLQKVVELQAPKVAAIKRLAAAGGAICITDAAKHLQVSPSKLFDWLEQHRWIFRRKGSRRWIAYQPRITAGLMKHKVTGLKPDAETGAERAAFDVLVTPKGIARLAELLREVA</sequence>
<accession>A0A077F6H3</accession>
<organism evidence="3 4">
    <name type="scientific">Pseudomonas alkylphenolica</name>
    <dbReference type="NCBI Taxonomy" id="237609"/>
    <lineage>
        <taxon>Bacteria</taxon>
        <taxon>Pseudomonadati</taxon>
        <taxon>Pseudomonadota</taxon>
        <taxon>Gammaproteobacteria</taxon>
        <taxon>Pseudomonadales</taxon>
        <taxon>Pseudomonadaceae</taxon>
        <taxon>Pseudomonas</taxon>
    </lineage>
</organism>
<dbReference type="Proteomes" id="UP000028931">
    <property type="component" value="Chromosome"/>
</dbReference>
<dbReference type="Pfam" id="PF03374">
    <property type="entry name" value="ANT"/>
    <property type="match status" value="1"/>
</dbReference>
<evidence type="ECO:0000256" key="1">
    <source>
        <dbReference type="SAM" id="MobiDB-lite"/>
    </source>
</evidence>
<dbReference type="eggNOG" id="COG3646">
    <property type="taxonomic scope" value="Bacteria"/>
</dbReference>
<dbReference type="eggNOG" id="COG3645">
    <property type="taxonomic scope" value="Bacteria"/>
</dbReference>